<proteinExistence type="predicted"/>
<organism evidence="1 2">
    <name type="scientific">Leptospira ryugenii</name>
    <dbReference type="NCBI Taxonomy" id="1917863"/>
    <lineage>
        <taxon>Bacteria</taxon>
        <taxon>Pseudomonadati</taxon>
        <taxon>Spirochaetota</taxon>
        <taxon>Spirochaetia</taxon>
        <taxon>Leptospirales</taxon>
        <taxon>Leptospiraceae</taxon>
        <taxon>Leptospira</taxon>
    </lineage>
</organism>
<sequence>MEAIPFTIANPGSKNLGEIKDSPRRMRWNNTPLFAQKAIKIPTKAKMSIAGKTDCTFFRKEWTTKCNDLPIFGLTRIKTNPVENSAR</sequence>
<name>A0A2P2E172_9LEPT</name>
<dbReference type="Proteomes" id="UP000245133">
    <property type="component" value="Unassembled WGS sequence"/>
</dbReference>
<gene>
    <name evidence="1" type="ORF">LPTSP4_20720</name>
</gene>
<reference evidence="1 2" key="1">
    <citation type="submission" date="2018-02" db="EMBL/GenBank/DDBJ databases">
        <title>Novel Leptospira species isolated from soil and water in Japan.</title>
        <authorList>
            <person name="Nakao R."/>
            <person name="Masuzawa T."/>
        </authorList>
    </citation>
    <scope>NUCLEOTIDE SEQUENCE [LARGE SCALE GENOMIC DNA]</scope>
    <source>
        <strain evidence="1 2">YH101</strain>
    </source>
</reference>
<evidence type="ECO:0000313" key="1">
    <source>
        <dbReference type="EMBL" id="GBF50546.1"/>
    </source>
</evidence>
<keyword evidence="2" id="KW-1185">Reference proteome</keyword>
<comment type="caution">
    <text evidence="1">The sequence shown here is derived from an EMBL/GenBank/DDBJ whole genome shotgun (WGS) entry which is preliminary data.</text>
</comment>
<accession>A0A2P2E172</accession>
<evidence type="ECO:0000313" key="2">
    <source>
        <dbReference type="Proteomes" id="UP000245133"/>
    </source>
</evidence>
<dbReference type="EMBL" id="BFBB01000005">
    <property type="protein sequence ID" value="GBF50546.1"/>
    <property type="molecule type" value="Genomic_DNA"/>
</dbReference>
<protein>
    <submittedName>
        <fullName evidence="1">Uncharacterized protein</fullName>
    </submittedName>
</protein>
<dbReference type="AlphaFoldDB" id="A0A2P2E172"/>